<evidence type="ECO:0000256" key="1">
    <source>
        <dbReference type="SAM" id="Phobius"/>
    </source>
</evidence>
<keyword evidence="1" id="KW-1133">Transmembrane helix</keyword>
<feature type="transmembrane region" description="Helical" evidence="1">
    <location>
        <begin position="6"/>
        <end position="24"/>
    </location>
</feature>
<keyword evidence="3" id="KW-1185">Reference proteome</keyword>
<keyword evidence="1" id="KW-0812">Transmembrane</keyword>
<feature type="transmembrane region" description="Helical" evidence="1">
    <location>
        <begin position="31"/>
        <end position="57"/>
    </location>
</feature>
<gene>
    <name evidence="2" type="ORF">CR194_04375</name>
</gene>
<evidence type="ECO:0000313" key="3">
    <source>
        <dbReference type="Proteomes" id="UP000248214"/>
    </source>
</evidence>
<keyword evidence="1" id="KW-0472">Membrane</keyword>
<dbReference type="EMBL" id="PDOD01000001">
    <property type="protein sequence ID" value="PYZ94771.1"/>
    <property type="molecule type" value="Genomic_DNA"/>
</dbReference>
<reference evidence="2 3" key="1">
    <citation type="submission" date="2017-10" db="EMBL/GenBank/DDBJ databases">
        <title>Bacillus sp. nov., a halophilic bacterium isolated from a Keqin Lake.</title>
        <authorList>
            <person name="Wang H."/>
        </authorList>
    </citation>
    <scope>NUCLEOTIDE SEQUENCE [LARGE SCALE GENOMIC DNA]</scope>
    <source>
        <strain evidence="2 3">KQ-12</strain>
    </source>
</reference>
<dbReference type="AlphaFoldDB" id="A0A323TIN2"/>
<evidence type="ECO:0000313" key="2">
    <source>
        <dbReference type="EMBL" id="PYZ94771.1"/>
    </source>
</evidence>
<dbReference type="Proteomes" id="UP000248214">
    <property type="component" value="Unassembled WGS sequence"/>
</dbReference>
<organism evidence="2 3">
    <name type="scientific">Salipaludibacillus keqinensis</name>
    <dbReference type="NCBI Taxonomy" id="2045207"/>
    <lineage>
        <taxon>Bacteria</taxon>
        <taxon>Bacillati</taxon>
        <taxon>Bacillota</taxon>
        <taxon>Bacilli</taxon>
        <taxon>Bacillales</taxon>
        <taxon>Bacillaceae</taxon>
    </lineage>
</organism>
<proteinExistence type="predicted"/>
<sequence length="104" mass="11065">MDSLILILFFLVLISLKIMIFILFGKGKLNLMIAGIMMMLLAPVLGYLSGASLLYFYDWSAGGTGEGAGYGGALLGFLALGNGLLILGIGIIRWIITTFITKGT</sequence>
<accession>A0A323TIN2</accession>
<comment type="caution">
    <text evidence="2">The sequence shown here is derived from an EMBL/GenBank/DDBJ whole genome shotgun (WGS) entry which is preliminary data.</text>
</comment>
<dbReference type="RefSeq" id="WP_110608405.1">
    <property type="nucleotide sequence ID" value="NZ_PDOD01000001.1"/>
</dbReference>
<feature type="transmembrane region" description="Helical" evidence="1">
    <location>
        <begin position="69"/>
        <end position="96"/>
    </location>
</feature>
<name>A0A323TIN2_9BACI</name>
<protein>
    <submittedName>
        <fullName evidence="2">Inner-membrane translocator</fullName>
    </submittedName>
</protein>